<feature type="region of interest" description="Disordered" evidence="1">
    <location>
        <begin position="177"/>
        <end position="197"/>
    </location>
</feature>
<name>A0A9D4Q3K7_RHISA</name>
<feature type="region of interest" description="Disordered" evidence="1">
    <location>
        <begin position="1"/>
        <end position="35"/>
    </location>
</feature>
<gene>
    <name evidence="2" type="ORF">HPB52_023778</name>
</gene>
<reference evidence="2" key="2">
    <citation type="submission" date="2021-09" db="EMBL/GenBank/DDBJ databases">
        <authorList>
            <person name="Jia N."/>
            <person name="Wang J."/>
            <person name="Shi W."/>
            <person name="Du L."/>
            <person name="Sun Y."/>
            <person name="Zhan W."/>
            <person name="Jiang J."/>
            <person name="Wang Q."/>
            <person name="Zhang B."/>
            <person name="Ji P."/>
            <person name="Sakyi L.B."/>
            <person name="Cui X."/>
            <person name="Yuan T."/>
            <person name="Jiang B."/>
            <person name="Yang W."/>
            <person name="Lam T.T.-Y."/>
            <person name="Chang Q."/>
            <person name="Ding S."/>
            <person name="Wang X."/>
            <person name="Zhu J."/>
            <person name="Ruan X."/>
            <person name="Zhao L."/>
            <person name="Wei J."/>
            <person name="Que T."/>
            <person name="Du C."/>
            <person name="Cheng J."/>
            <person name="Dai P."/>
            <person name="Han X."/>
            <person name="Huang E."/>
            <person name="Gao Y."/>
            <person name="Liu J."/>
            <person name="Shao H."/>
            <person name="Ye R."/>
            <person name="Li L."/>
            <person name="Wei W."/>
            <person name="Wang X."/>
            <person name="Wang C."/>
            <person name="Huo Q."/>
            <person name="Li W."/>
            <person name="Guo W."/>
            <person name="Chen H."/>
            <person name="Chen S."/>
            <person name="Zhou L."/>
            <person name="Zhou L."/>
            <person name="Ni X."/>
            <person name="Tian J."/>
            <person name="Zhou Y."/>
            <person name="Sheng Y."/>
            <person name="Liu T."/>
            <person name="Pan Y."/>
            <person name="Xia L."/>
            <person name="Li J."/>
            <person name="Zhao F."/>
            <person name="Cao W."/>
        </authorList>
    </citation>
    <scope>NUCLEOTIDE SEQUENCE</scope>
    <source>
        <strain evidence="2">Rsan-2018</strain>
        <tissue evidence="2">Larvae</tissue>
    </source>
</reference>
<proteinExistence type="predicted"/>
<organism evidence="2 3">
    <name type="scientific">Rhipicephalus sanguineus</name>
    <name type="common">Brown dog tick</name>
    <name type="synonym">Ixodes sanguineus</name>
    <dbReference type="NCBI Taxonomy" id="34632"/>
    <lineage>
        <taxon>Eukaryota</taxon>
        <taxon>Metazoa</taxon>
        <taxon>Ecdysozoa</taxon>
        <taxon>Arthropoda</taxon>
        <taxon>Chelicerata</taxon>
        <taxon>Arachnida</taxon>
        <taxon>Acari</taxon>
        <taxon>Parasitiformes</taxon>
        <taxon>Ixodida</taxon>
        <taxon>Ixodoidea</taxon>
        <taxon>Ixodidae</taxon>
        <taxon>Rhipicephalinae</taxon>
        <taxon>Rhipicephalus</taxon>
        <taxon>Rhipicephalus</taxon>
    </lineage>
</organism>
<sequence>MSVPGTSSAGVSPADPEAGFSNQDHDVSPDFSSDDTSDTIVAALDSVTRAGPSTDGVPSAALLSGHAVDAGLAALWSQMTAHQRRIEEILFEDRTKISNSQRALIITETNGMIKTCAEFQAAAALRDGVVQELRRQLDESRREAADLRIRVALGGVPVTARSFADVVAGRPRDEGVLSASSGPLAGPGPHSSFNGPPVFQDRLGSPVQPQQVAFITPDGLRRVKNLPSAAPEACLRDAAH</sequence>
<accession>A0A9D4Q3K7</accession>
<dbReference type="Proteomes" id="UP000821837">
    <property type="component" value="Chromosome 3"/>
</dbReference>
<feature type="compositionally biased region" description="Polar residues" evidence="1">
    <location>
        <begin position="1"/>
        <end position="10"/>
    </location>
</feature>
<dbReference type="AlphaFoldDB" id="A0A9D4Q3K7"/>
<evidence type="ECO:0000256" key="1">
    <source>
        <dbReference type="SAM" id="MobiDB-lite"/>
    </source>
</evidence>
<protein>
    <submittedName>
        <fullName evidence="2">Uncharacterized protein</fullName>
    </submittedName>
</protein>
<keyword evidence="3" id="KW-1185">Reference proteome</keyword>
<evidence type="ECO:0000313" key="2">
    <source>
        <dbReference type="EMBL" id="KAH7963905.1"/>
    </source>
</evidence>
<comment type="caution">
    <text evidence="2">The sequence shown here is derived from an EMBL/GenBank/DDBJ whole genome shotgun (WGS) entry which is preliminary data.</text>
</comment>
<reference evidence="2" key="1">
    <citation type="journal article" date="2020" name="Cell">
        <title>Large-Scale Comparative Analyses of Tick Genomes Elucidate Their Genetic Diversity and Vector Capacities.</title>
        <authorList>
            <consortium name="Tick Genome and Microbiome Consortium (TIGMIC)"/>
            <person name="Jia N."/>
            <person name="Wang J."/>
            <person name="Shi W."/>
            <person name="Du L."/>
            <person name="Sun Y."/>
            <person name="Zhan W."/>
            <person name="Jiang J.F."/>
            <person name="Wang Q."/>
            <person name="Zhang B."/>
            <person name="Ji P."/>
            <person name="Bell-Sakyi L."/>
            <person name="Cui X.M."/>
            <person name="Yuan T.T."/>
            <person name="Jiang B.G."/>
            <person name="Yang W.F."/>
            <person name="Lam T.T."/>
            <person name="Chang Q.C."/>
            <person name="Ding S.J."/>
            <person name="Wang X.J."/>
            <person name="Zhu J.G."/>
            <person name="Ruan X.D."/>
            <person name="Zhao L."/>
            <person name="Wei J.T."/>
            <person name="Ye R.Z."/>
            <person name="Que T.C."/>
            <person name="Du C.H."/>
            <person name="Zhou Y.H."/>
            <person name="Cheng J.X."/>
            <person name="Dai P.F."/>
            <person name="Guo W.B."/>
            <person name="Han X.H."/>
            <person name="Huang E.J."/>
            <person name="Li L.F."/>
            <person name="Wei W."/>
            <person name="Gao Y.C."/>
            <person name="Liu J.Z."/>
            <person name="Shao H.Z."/>
            <person name="Wang X."/>
            <person name="Wang C.C."/>
            <person name="Yang T.C."/>
            <person name="Huo Q.B."/>
            <person name="Li W."/>
            <person name="Chen H.Y."/>
            <person name="Chen S.E."/>
            <person name="Zhou L.G."/>
            <person name="Ni X.B."/>
            <person name="Tian J.H."/>
            <person name="Sheng Y."/>
            <person name="Liu T."/>
            <person name="Pan Y.S."/>
            <person name="Xia L.Y."/>
            <person name="Li J."/>
            <person name="Zhao F."/>
            <person name="Cao W.C."/>
        </authorList>
    </citation>
    <scope>NUCLEOTIDE SEQUENCE</scope>
    <source>
        <strain evidence="2">Rsan-2018</strain>
    </source>
</reference>
<dbReference type="EMBL" id="JABSTV010001249">
    <property type="protein sequence ID" value="KAH7963905.1"/>
    <property type="molecule type" value="Genomic_DNA"/>
</dbReference>
<evidence type="ECO:0000313" key="3">
    <source>
        <dbReference type="Proteomes" id="UP000821837"/>
    </source>
</evidence>